<keyword evidence="4 10" id="KW-0808">Transferase</keyword>
<dbReference type="InterPro" id="IPR050297">
    <property type="entry name" value="LipidA_mod_glycosyltrf_83"/>
</dbReference>
<dbReference type="PANTHER" id="PTHR33908:SF3">
    <property type="entry name" value="UNDECAPRENYL PHOSPHATE-ALPHA-4-AMINO-4-DEOXY-L-ARABINOSE ARABINOSYL TRANSFERASE"/>
    <property type="match status" value="1"/>
</dbReference>
<evidence type="ECO:0000313" key="11">
    <source>
        <dbReference type="Proteomes" id="UP000553193"/>
    </source>
</evidence>
<evidence type="ECO:0000259" key="9">
    <source>
        <dbReference type="Pfam" id="PF13231"/>
    </source>
</evidence>
<evidence type="ECO:0000256" key="2">
    <source>
        <dbReference type="ARBA" id="ARBA00022475"/>
    </source>
</evidence>
<evidence type="ECO:0000256" key="4">
    <source>
        <dbReference type="ARBA" id="ARBA00022679"/>
    </source>
</evidence>
<comment type="caution">
    <text evidence="10">The sequence shown here is derived from an EMBL/GenBank/DDBJ whole genome shotgun (WGS) entry which is preliminary data.</text>
</comment>
<keyword evidence="2" id="KW-1003">Cell membrane</keyword>
<dbReference type="Proteomes" id="UP000553193">
    <property type="component" value="Unassembled WGS sequence"/>
</dbReference>
<proteinExistence type="predicted"/>
<keyword evidence="5 8" id="KW-0812">Transmembrane</keyword>
<feature type="transmembrane region" description="Helical" evidence="8">
    <location>
        <begin position="376"/>
        <end position="394"/>
    </location>
</feature>
<evidence type="ECO:0000256" key="5">
    <source>
        <dbReference type="ARBA" id="ARBA00022692"/>
    </source>
</evidence>
<keyword evidence="3" id="KW-0328">Glycosyltransferase</keyword>
<evidence type="ECO:0000313" key="10">
    <source>
        <dbReference type="EMBL" id="MBB3897304.1"/>
    </source>
</evidence>
<protein>
    <submittedName>
        <fullName evidence="10">4-amino-4-deoxy-L-arabinose transferase-like glycosyltransferase</fullName>
    </submittedName>
</protein>
<feature type="transmembrane region" description="Helical" evidence="8">
    <location>
        <begin position="190"/>
        <end position="222"/>
    </location>
</feature>
<feature type="domain" description="Glycosyltransferase RgtA/B/C/D-like" evidence="9">
    <location>
        <begin position="82"/>
        <end position="248"/>
    </location>
</feature>
<dbReference type="AlphaFoldDB" id="A0A840AAL6"/>
<keyword evidence="11" id="KW-1185">Reference proteome</keyword>
<feature type="transmembrane region" description="Helical" evidence="8">
    <location>
        <begin position="317"/>
        <end position="335"/>
    </location>
</feature>
<dbReference type="RefSeq" id="WP_184382230.1">
    <property type="nucleotide sequence ID" value="NZ_JACIDJ010000001.1"/>
</dbReference>
<dbReference type="GO" id="GO:0009103">
    <property type="term" value="P:lipopolysaccharide biosynthetic process"/>
    <property type="evidence" value="ECO:0007669"/>
    <property type="project" value="TreeGrafter"/>
</dbReference>
<evidence type="ECO:0000256" key="3">
    <source>
        <dbReference type="ARBA" id="ARBA00022676"/>
    </source>
</evidence>
<feature type="transmembrane region" description="Helical" evidence="8">
    <location>
        <begin position="234"/>
        <end position="253"/>
    </location>
</feature>
<evidence type="ECO:0000256" key="6">
    <source>
        <dbReference type="ARBA" id="ARBA00022989"/>
    </source>
</evidence>
<feature type="transmembrane region" description="Helical" evidence="8">
    <location>
        <begin position="134"/>
        <end position="153"/>
    </location>
</feature>
<dbReference type="GO" id="GO:0010041">
    <property type="term" value="P:response to iron(III) ion"/>
    <property type="evidence" value="ECO:0007669"/>
    <property type="project" value="TreeGrafter"/>
</dbReference>
<dbReference type="EMBL" id="JACIDJ010000001">
    <property type="protein sequence ID" value="MBB3897304.1"/>
    <property type="molecule type" value="Genomic_DNA"/>
</dbReference>
<dbReference type="GO" id="GO:0005886">
    <property type="term" value="C:plasma membrane"/>
    <property type="evidence" value="ECO:0007669"/>
    <property type="project" value="UniProtKB-SubCell"/>
</dbReference>
<dbReference type="InterPro" id="IPR038731">
    <property type="entry name" value="RgtA/B/C-like"/>
</dbReference>
<dbReference type="GO" id="GO:0016763">
    <property type="term" value="F:pentosyltransferase activity"/>
    <property type="evidence" value="ECO:0007669"/>
    <property type="project" value="TreeGrafter"/>
</dbReference>
<gene>
    <name evidence="10" type="ORF">GGQ83_000730</name>
</gene>
<accession>A0A840AAL6</accession>
<feature type="transmembrane region" description="Helical" evidence="8">
    <location>
        <begin position="341"/>
        <end position="364"/>
    </location>
</feature>
<evidence type="ECO:0000256" key="7">
    <source>
        <dbReference type="ARBA" id="ARBA00023136"/>
    </source>
</evidence>
<evidence type="ECO:0000256" key="8">
    <source>
        <dbReference type="SAM" id="Phobius"/>
    </source>
</evidence>
<organism evidence="10 11">
    <name type="scientific">Roseococcus suduntuyensis</name>
    <dbReference type="NCBI Taxonomy" id="455361"/>
    <lineage>
        <taxon>Bacteria</taxon>
        <taxon>Pseudomonadati</taxon>
        <taxon>Pseudomonadota</taxon>
        <taxon>Alphaproteobacteria</taxon>
        <taxon>Acetobacterales</taxon>
        <taxon>Roseomonadaceae</taxon>
        <taxon>Roseococcus</taxon>
    </lineage>
</organism>
<feature type="transmembrane region" description="Helical" evidence="8">
    <location>
        <begin position="426"/>
        <end position="446"/>
    </location>
</feature>
<feature type="transmembrane region" description="Helical" evidence="8">
    <location>
        <begin position="400"/>
        <end position="419"/>
    </location>
</feature>
<feature type="transmembrane region" description="Helical" evidence="8">
    <location>
        <begin position="285"/>
        <end position="310"/>
    </location>
</feature>
<feature type="transmembrane region" description="Helical" evidence="8">
    <location>
        <begin position="107"/>
        <end position="128"/>
    </location>
</feature>
<keyword evidence="7 8" id="KW-0472">Membrane</keyword>
<comment type="subcellular location">
    <subcellularLocation>
        <location evidence="1">Cell membrane</location>
        <topology evidence="1">Multi-pass membrane protein</topology>
    </subcellularLocation>
</comment>
<dbReference type="Pfam" id="PF13231">
    <property type="entry name" value="PMT_2"/>
    <property type="match status" value="1"/>
</dbReference>
<evidence type="ECO:0000256" key="1">
    <source>
        <dbReference type="ARBA" id="ARBA00004651"/>
    </source>
</evidence>
<reference evidence="10 11" key="1">
    <citation type="submission" date="2020-08" db="EMBL/GenBank/DDBJ databases">
        <title>Genomic Encyclopedia of Type Strains, Phase IV (KMG-IV): sequencing the most valuable type-strain genomes for metagenomic binning, comparative biology and taxonomic classification.</title>
        <authorList>
            <person name="Goeker M."/>
        </authorList>
    </citation>
    <scope>NUCLEOTIDE SEQUENCE [LARGE SCALE GENOMIC DNA]</scope>
    <source>
        <strain evidence="10 11">DSM 19979</strain>
    </source>
</reference>
<feature type="transmembrane region" description="Helical" evidence="8">
    <location>
        <begin position="30"/>
        <end position="46"/>
    </location>
</feature>
<keyword evidence="6 8" id="KW-1133">Transmembrane helix</keyword>
<sequence length="566" mass="60855">MLERIVAATLAAALKLIAWASRAPLRAALLVGLVAAGAFLPGYATLPPTDRDEGRYTLATRQMVASGDYIDIRNQDEPRHKQPAGIYWLQAAAVHLSGQGDAAPIGVYRIPSLIGAVTGTVLTWWAFLPLIGRRAALLAGALMGVTLLLGVEARIAKTDAVLFATVMAATGVLLRAFLDPVKLRATWLPWLFWGALGVSSMIKGPIGLLVVAVAAVALCLPARGVRWLGALRPWPGVLLLLAIALPWYVAITIRTEGAFFETALGWNALGKVADAHQGHGGPPGFYLALVWVTFWPAASLLAALLPWIWAERRRREVVVLLCLVVPMWLIFEIVATKLPHYVLPTYPALAALVALAVTEIGVLARGWWSRLTLQGLWLLPLALLLAGGGAFWFYEGWLPPLSVLALLGGVGLGALAVMVAHRSAVATVPVVVAAALFTWLGTWPMVARMDSLWLSPRMAEAIRAQAHCPDPAIASGGYREPSFPFLTRTDALLTGGREAADFLALEGCRVAFVDAAPGRRGQPSQEVAFLARLEALGLRAERLTVVEGRNMNGGHWRQMVLWRRAP</sequence>
<name>A0A840AAL6_9PROT</name>
<feature type="transmembrane region" description="Helical" evidence="8">
    <location>
        <begin position="160"/>
        <end position="178"/>
    </location>
</feature>
<dbReference type="PANTHER" id="PTHR33908">
    <property type="entry name" value="MANNOSYLTRANSFERASE YKCB-RELATED"/>
    <property type="match status" value="1"/>
</dbReference>